<evidence type="ECO:0000313" key="3">
    <source>
        <dbReference type="Proteomes" id="UP000713904"/>
    </source>
</evidence>
<gene>
    <name evidence="2" type="ORF">HLB29_01825</name>
</gene>
<dbReference type="InterPro" id="IPR007253">
    <property type="entry name" value="Cell_wall-bd_2"/>
</dbReference>
<accession>A0ABR6TJ46</accession>
<evidence type="ECO:0008006" key="4">
    <source>
        <dbReference type="Google" id="ProtNLM"/>
    </source>
</evidence>
<dbReference type="RefSeq" id="WP_185623450.1">
    <property type="nucleotide sequence ID" value="NZ_JABGBW010000001.1"/>
</dbReference>
<dbReference type="EMBL" id="JABGBW010000001">
    <property type="protein sequence ID" value="MBC2575422.1"/>
    <property type="molecule type" value="Genomic_DNA"/>
</dbReference>
<dbReference type="Pfam" id="PF04122">
    <property type="entry name" value="CW_binding_2"/>
    <property type="match status" value="3"/>
</dbReference>
<sequence length="413" mass="46190">MKNKLYKLILVGLSFINVVIFSKFSVNAYSEFERIEGRDRYDTSLKVSSFIKTEKAVLASGKNFADALSSVNISNRFDAMIILTDGNTIINSELKNRGIKKVYIIGGNQTIPKSYETNLKMDFKVERIAGKNRYETSKKTIDIAGYSRVGIADGRNYPDALSAAPLLNQEALGLLLVEGNKSYQLPDGISVKYTFGGESSVKQDGGERINGTSRYETAIKISQMISEPQRMVVVSGKDYADALSSSNFVILDKSIIMPVPTIPYYDVIKMSKTIDKLTIVGGKNSVNKLTENILLDKNVDNSGLSEDERIILDEIELKGKKIINELNDIENAIKSLNDGKDISIAEKINKIAEINKKIKEISKEVENFINKVQDKINKIKDGKEKLQNILNNLKLEIDNRINFIKEKIKLIIL</sequence>
<evidence type="ECO:0000256" key="1">
    <source>
        <dbReference type="SAM" id="Coils"/>
    </source>
</evidence>
<dbReference type="PANTHER" id="PTHR30032:SF8">
    <property type="entry name" value="GERMINATION-SPECIFIC N-ACETYLMURAMOYL-L-ALANINE AMIDASE"/>
    <property type="match status" value="1"/>
</dbReference>
<organism evidence="2 3">
    <name type="scientific">Peptostreptococcus canis</name>
    <dbReference type="NCBI Taxonomy" id="1159213"/>
    <lineage>
        <taxon>Bacteria</taxon>
        <taxon>Bacillati</taxon>
        <taxon>Bacillota</taxon>
        <taxon>Clostridia</taxon>
        <taxon>Peptostreptococcales</taxon>
        <taxon>Peptostreptococcaceae</taxon>
        <taxon>Peptostreptococcus</taxon>
    </lineage>
</organism>
<dbReference type="InterPro" id="IPR051922">
    <property type="entry name" value="Bact_Sporulation_Assoc"/>
</dbReference>
<proteinExistence type="predicted"/>
<dbReference type="Proteomes" id="UP000713904">
    <property type="component" value="Unassembled WGS sequence"/>
</dbReference>
<name>A0ABR6TJ46_9FIRM</name>
<feature type="coiled-coil region" evidence="1">
    <location>
        <begin position="312"/>
        <end position="396"/>
    </location>
</feature>
<reference evidence="2 3" key="1">
    <citation type="submission" date="2020-05" db="EMBL/GenBank/DDBJ databases">
        <title>Draft genome of xy-202 and genomic insight in genome of the genus Peptostreptococcus.</title>
        <authorList>
            <person name="Zhang Z."/>
        </authorList>
    </citation>
    <scope>NUCLEOTIDE SEQUENCE [LARGE SCALE GENOMIC DNA]</scope>
    <source>
        <strain evidence="2 3">DSM 27025</strain>
    </source>
</reference>
<keyword evidence="3" id="KW-1185">Reference proteome</keyword>
<dbReference type="PANTHER" id="PTHR30032">
    <property type="entry name" value="N-ACETYLMURAMOYL-L-ALANINE AMIDASE-RELATED"/>
    <property type="match status" value="1"/>
</dbReference>
<keyword evidence="1" id="KW-0175">Coiled coil</keyword>
<comment type="caution">
    <text evidence="2">The sequence shown here is derived from an EMBL/GenBank/DDBJ whole genome shotgun (WGS) entry which is preliminary data.</text>
</comment>
<protein>
    <recommendedName>
        <fullName evidence="4">Cell wall binding repeat 2</fullName>
    </recommendedName>
</protein>
<dbReference type="Gene3D" id="3.40.50.12090">
    <property type="match status" value="2"/>
</dbReference>
<evidence type="ECO:0000313" key="2">
    <source>
        <dbReference type="EMBL" id="MBC2575422.1"/>
    </source>
</evidence>